<evidence type="ECO:0000313" key="1">
    <source>
        <dbReference type="EMBL" id="KKL04730.1"/>
    </source>
</evidence>
<sequence length="45" mass="5291">MTTEAKCADLVQHELTKELETLRKLWALHCKDSDAYDDEYGNLYE</sequence>
<gene>
    <name evidence="1" type="ORF">LCGC14_2613100</name>
</gene>
<comment type="caution">
    <text evidence="1">The sequence shown here is derived from an EMBL/GenBank/DDBJ whole genome shotgun (WGS) entry which is preliminary data.</text>
</comment>
<organism evidence="1">
    <name type="scientific">marine sediment metagenome</name>
    <dbReference type="NCBI Taxonomy" id="412755"/>
    <lineage>
        <taxon>unclassified sequences</taxon>
        <taxon>metagenomes</taxon>
        <taxon>ecological metagenomes</taxon>
    </lineage>
</organism>
<dbReference type="EMBL" id="LAZR01044405">
    <property type="protein sequence ID" value="KKL04730.1"/>
    <property type="molecule type" value="Genomic_DNA"/>
</dbReference>
<proteinExistence type="predicted"/>
<reference evidence="1" key="1">
    <citation type="journal article" date="2015" name="Nature">
        <title>Complex archaea that bridge the gap between prokaryotes and eukaryotes.</title>
        <authorList>
            <person name="Spang A."/>
            <person name="Saw J.H."/>
            <person name="Jorgensen S.L."/>
            <person name="Zaremba-Niedzwiedzka K."/>
            <person name="Martijn J."/>
            <person name="Lind A.E."/>
            <person name="van Eijk R."/>
            <person name="Schleper C."/>
            <person name="Guy L."/>
            <person name="Ettema T.J."/>
        </authorList>
    </citation>
    <scope>NUCLEOTIDE SEQUENCE</scope>
</reference>
<feature type="non-terminal residue" evidence="1">
    <location>
        <position position="45"/>
    </location>
</feature>
<dbReference type="AlphaFoldDB" id="A0A0F9A5J2"/>
<protein>
    <submittedName>
        <fullName evidence="1">Uncharacterized protein</fullName>
    </submittedName>
</protein>
<accession>A0A0F9A5J2</accession>
<name>A0A0F9A5J2_9ZZZZ</name>